<dbReference type="AlphaFoldDB" id="A0A8H3IEP4"/>
<keyword evidence="10" id="KW-1185">Reference proteome</keyword>
<evidence type="ECO:0000256" key="6">
    <source>
        <dbReference type="ARBA" id="ARBA00048679"/>
    </source>
</evidence>
<dbReference type="Gene3D" id="2.60.200.20">
    <property type="match status" value="1"/>
</dbReference>
<protein>
    <recommendedName>
        <fullName evidence="2">non-specific serine/threonine protein kinase</fullName>
        <ecNumber evidence="2">2.7.11.1</ecNumber>
    </recommendedName>
</protein>
<comment type="similarity">
    <text evidence="1">Belongs to the protein kinase superfamily. CAMK Ser/Thr protein kinase family. CHEK2 subfamily.</text>
</comment>
<dbReference type="PANTHER" id="PTHR44167:SF24">
    <property type="entry name" value="SERINE_THREONINE-PROTEIN KINASE CHK2"/>
    <property type="match status" value="1"/>
</dbReference>
<evidence type="ECO:0000256" key="3">
    <source>
        <dbReference type="ARBA" id="ARBA00022527"/>
    </source>
</evidence>
<reference evidence="9" key="1">
    <citation type="submission" date="2021-03" db="EMBL/GenBank/DDBJ databases">
        <authorList>
            <person name="Tagirdzhanova G."/>
        </authorList>
    </citation>
    <scope>NUCLEOTIDE SEQUENCE</scope>
</reference>
<dbReference type="EMBL" id="CAJPDQ010000006">
    <property type="protein sequence ID" value="CAF9910914.1"/>
    <property type="molecule type" value="Genomic_DNA"/>
</dbReference>
<organism evidence="9 10">
    <name type="scientific">Gomphillus americanus</name>
    <dbReference type="NCBI Taxonomy" id="1940652"/>
    <lineage>
        <taxon>Eukaryota</taxon>
        <taxon>Fungi</taxon>
        <taxon>Dikarya</taxon>
        <taxon>Ascomycota</taxon>
        <taxon>Pezizomycotina</taxon>
        <taxon>Lecanoromycetes</taxon>
        <taxon>OSLEUM clade</taxon>
        <taxon>Ostropomycetidae</taxon>
        <taxon>Ostropales</taxon>
        <taxon>Graphidaceae</taxon>
        <taxon>Gomphilloideae</taxon>
        <taxon>Gomphillus</taxon>
    </lineage>
</organism>
<dbReference type="GO" id="GO:0005524">
    <property type="term" value="F:ATP binding"/>
    <property type="evidence" value="ECO:0007669"/>
    <property type="project" value="InterPro"/>
</dbReference>
<dbReference type="Gene3D" id="3.30.200.20">
    <property type="entry name" value="Phosphorylase Kinase, domain 1"/>
    <property type="match status" value="1"/>
</dbReference>
<comment type="catalytic activity">
    <reaction evidence="6">
        <text>L-seryl-[protein] + ATP = O-phospho-L-seryl-[protein] + ADP + H(+)</text>
        <dbReference type="Rhea" id="RHEA:17989"/>
        <dbReference type="Rhea" id="RHEA-COMP:9863"/>
        <dbReference type="Rhea" id="RHEA-COMP:11604"/>
        <dbReference type="ChEBI" id="CHEBI:15378"/>
        <dbReference type="ChEBI" id="CHEBI:29999"/>
        <dbReference type="ChEBI" id="CHEBI:30616"/>
        <dbReference type="ChEBI" id="CHEBI:83421"/>
        <dbReference type="ChEBI" id="CHEBI:456216"/>
        <dbReference type="EC" id="2.7.11.1"/>
    </reaction>
</comment>
<evidence type="ECO:0000259" key="8">
    <source>
        <dbReference type="PROSITE" id="PS50011"/>
    </source>
</evidence>
<dbReference type="GO" id="GO:0005634">
    <property type="term" value="C:nucleus"/>
    <property type="evidence" value="ECO:0007669"/>
    <property type="project" value="TreeGrafter"/>
</dbReference>
<feature type="domain" description="FHA" evidence="7">
    <location>
        <begin position="90"/>
        <end position="137"/>
    </location>
</feature>
<gene>
    <name evidence="9" type="ORF">GOMPHAMPRED_007230</name>
</gene>
<dbReference type="Proteomes" id="UP000664169">
    <property type="component" value="Unassembled WGS sequence"/>
</dbReference>
<dbReference type="SMART" id="SM00220">
    <property type="entry name" value="S_TKc"/>
    <property type="match status" value="1"/>
</dbReference>
<feature type="domain" description="Protein kinase" evidence="8">
    <location>
        <begin position="239"/>
        <end position="498"/>
    </location>
</feature>
<dbReference type="PROSITE" id="PS00108">
    <property type="entry name" value="PROTEIN_KINASE_ST"/>
    <property type="match status" value="1"/>
</dbReference>
<evidence type="ECO:0000256" key="4">
    <source>
        <dbReference type="ARBA" id="ARBA00022777"/>
    </source>
</evidence>
<dbReference type="InterPro" id="IPR000719">
    <property type="entry name" value="Prot_kinase_dom"/>
</dbReference>
<keyword evidence="3" id="KW-0723">Serine/threonine-protein kinase</keyword>
<keyword evidence="4" id="KW-0418">Kinase</keyword>
<comment type="catalytic activity">
    <reaction evidence="5">
        <text>L-threonyl-[protein] + ATP = O-phospho-L-threonyl-[protein] + ADP + H(+)</text>
        <dbReference type="Rhea" id="RHEA:46608"/>
        <dbReference type="Rhea" id="RHEA-COMP:11060"/>
        <dbReference type="Rhea" id="RHEA-COMP:11605"/>
        <dbReference type="ChEBI" id="CHEBI:15378"/>
        <dbReference type="ChEBI" id="CHEBI:30013"/>
        <dbReference type="ChEBI" id="CHEBI:30616"/>
        <dbReference type="ChEBI" id="CHEBI:61977"/>
        <dbReference type="ChEBI" id="CHEBI:456216"/>
        <dbReference type="EC" id="2.7.11.1"/>
    </reaction>
</comment>
<dbReference type="GO" id="GO:0044773">
    <property type="term" value="P:mitotic DNA damage checkpoint signaling"/>
    <property type="evidence" value="ECO:0007669"/>
    <property type="project" value="TreeGrafter"/>
</dbReference>
<evidence type="ECO:0000256" key="5">
    <source>
        <dbReference type="ARBA" id="ARBA00047899"/>
    </source>
</evidence>
<sequence>MASNVQQKTVRDPNIFAILTSHGSSSPINFAHKTNKPHFCEATISQDDLNCKETTPLDGDSNPRSLYKEHLDRIVLRFDQLPLNRHGWRFGGGRQPSQTCDIIMHNLFRLSRRQFYITLDNDLTPYLIDESRNGTYVMYNGESGGLSRPGGKWVLALDPARRQAWKHTVIEMSGYSLCIEFPNHENIPENAGYMTQMQSFLDMRQDALPPMECLGINSSNTTALDTAQAFLYEKTAARYHKDKKIGKGNDSVVYRVVDVTTGKYFAMKQFTRTPRVKTEVNIMEKYPHRNIVPIVSYMEQPQPQVIMPYYELGNLEEFQGTEDQNVQALCDTLVGIAHLHLHGIVHRDVKATNILVARPFRAILADFGFAKEIPKSQLLTSFLGTMETVAPEVLQTSTNESLGYDQMSDIWSLGVTFLRLIYGFSLNQTELTDMTSAEKWAKKRQEAAEYHAKDLEDEDLSAQILNAMVRFDPKQRSSAQDCLELGRKNGLFEYHQYTDHYEIAAKFKTK</sequence>
<dbReference type="InterPro" id="IPR008271">
    <property type="entry name" value="Ser/Thr_kinase_AS"/>
</dbReference>
<dbReference type="SUPFAM" id="SSF49879">
    <property type="entry name" value="SMAD/FHA domain"/>
    <property type="match status" value="1"/>
</dbReference>
<dbReference type="InterPro" id="IPR011009">
    <property type="entry name" value="Kinase-like_dom_sf"/>
</dbReference>
<accession>A0A8H3IEP4</accession>
<name>A0A8H3IEP4_9LECA</name>
<dbReference type="CDD" id="cd00180">
    <property type="entry name" value="PKc"/>
    <property type="match status" value="1"/>
</dbReference>
<dbReference type="InterPro" id="IPR008984">
    <property type="entry name" value="SMAD_FHA_dom_sf"/>
</dbReference>
<dbReference type="InterPro" id="IPR000253">
    <property type="entry name" value="FHA_dom"/>
</dbReference>
<evidence type="ECO:0000313" key="10">
    <source>
        <dbReference type="Proteomes" id="UP000664169"/>
    </source>
</evidence>
<evidence type="ECO:0000313" key="9">
    <source>
        <dbReference type="EMBL" id="CAF9910914.1"/>
    </source>
</evidence>
<dbReference type="Pfam" id="PF00069">
    <property type="entry name" value="Pkinase"/>
    <property type="match status" value="1"/>
</dbReference>
<evidence type="ECO:0000256" key="2">
    <source>
        <dbReference type="ARBA" id="ARBA00012513"/>
    </source>
</evidence>
<evidence type="ECO:0000256" key="1">
    <source>
        <dbReference type="ARBA" id="ARBA00005575"/>
    </source>
</evidence>
<proteinExistence type="inferred from homology"/>
<keyword evidence="4" id="KW-0808">Transferase</keyword>
<dbReference type="Pfam" id="PF00498">
    <property type="entry name" value="FHA"/>
    <property type="match status" value="1"/>
</dbReference>
<dbReference type="PANTHER" id="PTHR44167">
    <property type="entry name" value="OVARIAN-SPECIFIC SERINE/THREONINE-PROTEIN KINASE LOK-RELATED"/>
    <property type="match status" value="1"/>
</dbReference>
<comment type="caution">
    <text evidence="9">The sequence shown here is derived from an EMBL/GenBank/DDBJ whole genome shotgun (WGS) entry which is preliminary data.</text>
</comment>
<dbReference type="SUPFAM" id="SSF56112">
    <property type="entry name" value="Protein kinase-like (PK-like)"/>
    <property type="match status" value="1"/>
</dbReference>
<dbReference type="Gene3D" id="1.10.510.10">
    <property type="entry name" value="Transferase(Phosphotransferase) domain 1"/>
    <property type="match status" value="1"/>
</dbReference>
<dbReference type="EC" id="2.7.11.1" evidence="2"/>
<evidence type="ECO:0000259" key="7">
    <source>
        <dbReference type="PROSITE" id="PS50006"/>
    </source>
</evidence>
<dbReference type="PROSITE" id="PS50006">
    <property type="entry name" value="FHA_DOMAIN"/>
    <property type="match status" value="1"/>
</dbReference>
<dbReference type="OrthoDB" id="10252171at2759"/>
<dbReference type="CDD" id="cd00060">
    <property type="entry name" value="FHA"/>
    <property type="match status" value="1"/>
</dbReference>
<dbReference type="GO" id="GO:0004674">
    <property type="term" value="F:protein serine/threonine kinase activity"/>
    <property type="evidence" value="ECO:0007669"/>
    <property type="project" value="UniProtKB-KW"/>
</dbReference>
<dbReference type="PROSITE" id="PS50011">
    <property type="entry name" value="PROTEIN_KINASE_DOM"/>
    <property type="match status" value="1"/>
</dbReference>